<reference evidence="5 6" key="1">
    <citation type="submission" date="2020-08" db="EMBL/GenBank/DDBJ databases">
        <title>A Genomic Blueprint of the Chicken Gut Microbiome.</title>
        <authorList>
            <person name="Gilroy R."/>
            <person name="Ravi A."/>
            <person name="Getino M."/>
            <person name="Pursley I."/>
            <person name="Horton D.L."/>
            <person name="Alikhan N.-F."/>
            <person name="Baker D."/>
            <person name="Gharbi K."/>
            <person name="Hall N."/>
            <person name="Watson M."/>
            <person name="Adriaenssens E.M."/>
            <person name="Foster-Nyarko E."/>
            <person name="Jarju S."/>
            <person name="Secka A."/>
            <person name="Antonio M."/>
            <person name="Oren A."/>
            <person name="Chaudhuri R."/>
            <person name="La Ragione R.M."/>
            <person name="Hildebrand F."/>
            <person name="Pallen M.J."/>
        </authorList>
    </citation>
    <scope>NUCLEOTIDE SEQUENCE [LARGE SCALE GENOMIC DNA]</scope>
    <source>
        <strain evidence="5 6">Sa2BVA9</strain>
    </source>
</reference>
<evidence type="ECO:0000256" key="1">
    <source>
        <dbReference type="ARBA" id="ARBA00022679"/>
    </source>
</evidence>
<keyword evidence="1" id="KW-0808">Transferase</keyword>
<dbReference type="CDD" id="cd04301">
    <property type="entry name" value="NAT_SF"/>
    <property type="match status" value="1"/>
</dbReference>
<accession>A0ABR8T4N3</accession>
<evidence type="ECO:0000256" key="2">
    <source>
        <dbReference type="ARBA" id="ARBA00023315"/>
    </source>
</evidence>
<dbReference type="PANTHER" id="PTHR43877">
    <property type="entry name" value="AMINOALKYLPHOSPHONATE N-ACETYLTRANSFERASE-RELATED-RELATED"/>
    <property type="match status" value="1"/>
</dbReference>
<name>A0ABR8T4N3_9BACL</name>
<dbReference type="Pfam" id="PF00583">
    <property type="entry name" value="Acetyltransf_1"/>
    <property type="match status" value="1"/>
</dbReference>
<dbReference type="PROSITE" id="PS51186">
    <property type="entry name" value="GNAT"/>
    <property type="match status" value="1"/>
</dbReference>
<keyword evidence="2" id="KW-0012">Acyltransferase</keyword>
<comment type="caution">
    <text evidence="5">The sequence shown here is derived from an EMBL/GenBank/DDBJ whole genome shotgun (WGS) entry which is preliminary data.</text>
</comment>
<dbReference type="PANTHER" id="PTHR43877:SF1">
    <property type="entry name" value="ACETYLTRANSFERASE"/>
    <property type="match status" value="1"/>
</dbReference>
<keyword evidence="6" id="KW-1185">Reference proteome</keyword>
<evidence type="ECO:0000313" key="6">
    <source>
        <dbReference type="Proteomes" id="UP000608071"/>
    </source>
</evidence>
<gene>
    <name evidence="5" type="ORF">H9647_21960</name>
</gene>
<keyword evidence="3" id="KW-0175">Coiled coil</keyword>
<feature type="domain" description="N-acetyltransferase" evidence="4">
    <location>
        <begin position="2"/>
        <end position="146"/>
    </location>
</feature>
<evidence type="ECO:0000313" key="5">
    <source>
        <dbReference type="EMBL" id="MBD7970734.1"/>
    </source>
</evidence>
<feature type="coiled-coil region" evidence="3">
    <location>
        <begin position="15"/>
        <end position="42"/>
    </location>
</feature>
<proteinExistence type="predicted"/>
<dbReference type="Proteomes" id="UP000608071">
    <property type="component" value="Unassembled WGS sequence"/>
</dbReference>
<dbReference type="SUPFAM" id="SSF55729">
    <property type="entry name" value="Acyl-CoA N-acyltransferases (Nat)"/>
    <property type="match status" value="1"/>
</dbReference>
<organism evidence="5 6">
    <name type="scientific">Paenibacillus gallinarum</name>
    <dbReference type="NCBI Taxonomy" id="2762232"/>
    <lineage>
        <taxon>Bacteria</taxon>
        <taxon>Bacillati</taxon>
        <taxon>Bacillota</taxon>
        <taxon>Bacilli</taxon>
        <taxon>Bacillales</taxon>
        <taxon>Paenibacillaceae</taxon>
        <taxon>Paenibacillus</taxon>
    </lineage>
</organism>
<evidence type="ECO:0000256" key="3">
    <source>
        <dbReference type="SAM" id="Coils"/>
    </source>
</evidence>
<protein>
    <submittedName>
        <fullName evidence="5">GNAT family N-acetyltransferase</fullName>
    </submittedName>
</protein>
<dbReference type="RefSeq" id="WP_191804107.1">
    <property type="nucleotide sequence ID" value="NZ_JACSQL010000015.1"/>
</dbReference>
<dbReference type="InterPro" id="IPR000182">
    <property type="entry name" value="GNAT_dom"/>
</dbReference>
<dbReference type="EMBL" id="JACSQL010000015">
    <property type="protein sequence ID" value="MBD7970734.1"/>
    <property type="molecule type" value="Genomic_DNA"/>
</dbReference>
<sequence length="146" mass="16410">MLTLQKVEMEHLPTLAMLLEELTGEKTNLSKLEETYQRLLHNENYVVLGAIYGGELVGSVMGIYCEDLAGECNPFMVIENVVVSSKARRQGVGRKLMDRMEGLARSKQCSYIILVSGAGRSEAHRLYESLGYNEKESVVGFRKYLD</sequence>
<dbReference type="InterPro" id="IPR050832">
    <property type="entry name" value="Bact_Acetyltransf"/>
</dbReference>
<dbReference type="InterPro" id="IPR016181">
    <property type="entry name" value="Acyl_CoA_acyltransferase"/>
</dbReference>
<evidence type="ECO:0000259" key="4">
    <source>
        <dbReference type="PROSITE" id="PS51186"/>
    </source>
</evidence>
<dbReference type="Gene3D" id="3.40.630.30">
    <property type="match status" value="1"/>
</dbReference>